<keyword evidence="1" id="KW-0694">RNA-binding</keyword>
<dbReference type="InterPro" id="IPR035979">
    <property type="entry name" value="RBD_domain_sf"/>
</dbReference>
<dbReference type="InterPro" id="IPR012677">
    <property type="entry name" value="Nucleotide-bd_a/b_plait_sf"/>
</dbReference>
<dbReference type="InterPro" id="IPR000504">
    <property type="entry name" value="RRM_dom"/>
</dbReference>
<dbReference type="PROSITE" id="PS50102">
    <property type="entry name" value="RRM"/>
    <property type="match status" value="1"/>
</dbReference>
<evidence type="ECO:0000256" key="1">
    <source>
        <dbReference type="PROSITE-ProRule" id="PRU00176"/>
    </source>
</evidence>
<dbReference type="SUPFAM" id="SSF54928">
    <property type="entry name" value="RNA-binding domain, RBD"/>
    <property type="match status" value="1"/>
</dbReference>
<keyword evidence="5" id="KW-1185">Reference proteome</keyword>
<dbReference type="CDD" id="cd00590">
    <property type="entry name" value="RRM_SF"/>
    <property type="match status" value="1"/>
</dbReference>
<sequence length="754" mass="84970">MGYWGKQDDRSYQIYRGDRLRPKVPSRIVREHGADLGRHADREAKRFQEQDWERYDYYENDDYYEYEEEEEPLSKPYSSRFVNRGFVDRGRYVSYGRRDAAKVRSRLDDDHIRMESRPSKDENDWERVENRKAKYRFSKPNWQPEVREKRMDDRWDDPDKWSSSVFVANLPPAITSKGLIDICSKVGRVVDVYIPTRVSSMGKKYAFVRFTKGSDINGIIQKIRDLWIGNFRLFADVARFKRGDGKPGNLQGDNLANGNGVRGQKDGLGGKKVGNAPISPAPKEKVWKKMTNKPPQADPNESESKIGKNNGETSISRIIPEDCVNLDNFGNSLLIKVRDVALISKVYILAHNEGFKGVEFRYIGGLWVRVDCSSKEECLSFLRCNKFKAVFQVIRKMSSDFRIFEKIVWLEIRGLPLIAWTNAAFKQVAHKWGKCIFFENDVEEALSVGRVGIISSHLEKINEKCMFEVVGNKYEVFVTEMTSWAPTFEHVNVEDDLSGNEEEDEEDDDVGEFVGSYNNDTTKPKEVVASVVSGFVANPTNDPGSIPFTKATLVEEADVAKVTGENFASPVVEAASLEGRDENAKASGDKAGIPSTENLPREGVSGIFKGTDETRGMSGLNAGINGERRRSLSSDPFRLNHIIYGDNDNASKGSSSFSAPPGYTIKGRFSKYGDFGFENATFKRTNCLVAENETVSDARSVDHLQSGSINSNISLMEKMNAYIEYGISMGLDMEGAKSDLNKLISRMSDKVVSQ</sequence>
<protein>
    <recommendedName>
        <fullName evidence="3">RRM domain-containing protein</fullName>
    </recommendedName>
</protein>
<dbReference type="SMART" id="SM00360">
    <property type="entry name" value="RRM"/>
    <property type="match status" value="1"/>
</dbReference>
<comment type="caution">
    <text evidence="4">The sequence shown here is derived from an EMBL/GenBank/DDBJ whole genome shotgun (WGS) entry which is preliminary data.</text>
</comment>
<feature type="region of interest" description="Disordered" evidence="2">
    <location>
        <begin position="245"/>
        <end position="311"/>
    </location>
</feature>
<proteinExistence type="predicted"/>
<feature type="domain" description="RRM" evidence="3">
    <location>
        <begin position="163"/>
        <end position="240"/>
    </location>
</feature>
<evidence type="ECO:0000313" key="4">
    <source>
        <dbReference type="EMBL" id="KAK9055343.1"/>
    </source>
</evidence>
<feature type="region of interest" description="Disordered" evidence="2">
    <location>
        <begin position="579"/>
        <end position="612"/>
    </location>
</feature>
<accession>A0AAP0CL36</accession>
<dbReference type="Proteomes" id="UP001408789">
    <property type="component" value="Unassembled WGS sequence"/>
</dbReference>
<dbReference type="EMBL" id="JBCNJP010000025">
    <property type="protein sequence ID" value="KAK9055343.1"/>
    <property type="molecule type" value="Genomic_DNA"/>
</dbReference>
<gene>
    <name evidence="4" type="ORF">SSX86_026426</name>
</gene>
<dbReference type="GO" id="GO:0003723">
    <property type="term" value="F:RNA binding"/>
    <property type="evidence" value="ECO:0007669"/>
    <property type="project" value="UniProtKB-UniRule"/>
</dbReference>
<feature type="compositionally biased region" description="Basic and acidic residues" evidence="2">
    <location>
        <begin position="579"/>
        <end position="588"/>
    </location>
</feature>
<name>A0AAP0CL36_9ASTR</name>
<reference evidence="4 5" key="1">
    <citation type="submission" date="2024-04" db="EMBL/GenBank/DDBJ databases">
        <title>The reference genome of an endangered Asteraceae, Deinandra increscens subsp. villosa, native to the Central Coast of California.</title>
        <authorList>
            <person name="Guilliams M."/>
            <person name="Hasenstab-Lehman K."/>
            <person name="Meyer R."/>
            <person name="Mcevoy S."/>
        </authorList>
    </citation>
    <scope>NUCLEOTIDE SEQUENCE [LARGE SCALE GENOMIC DNA]</scope>
    <source>
        <tissue evidence="4">Leaf</tissue>
    </source>
</reference>
<organism evidence="4 5">
    <name type="scientific">Deinandra increscens subsp. villosa</name>
    <dbReference type="NCBI Taxonomy" id="3103831"/>
    <lineage>
        <taxon>Eukaryota</taxon>
        <taxon>Viridiplantae</taxon>
        <taxon>Streptophyta</taxon>
        <taxon>Embryophyta</taxon>
        <taxon>Tracheophyta</taxon>
        <taxon>Spermatophyta</taxon>
        <taxon>Magnoliopsida</taxon>
        <taxon>eudicotyledons</taxon>
        <taxon>Gunneridae</taxon>
        <taxon>Pentapetalae</taxon>
        <taxon>asterids</taxon>
        <taxon>campanulids</taxon>
        <taxon>Asterales</taxon>
        <taxon>Asteraceae</taxon>
        <taxon>Asteroideae</taxon>
        <taxon>Heliantheae alliance</taxon>
        <taxon>Madieae</taxon>
        <taxon>Madiinae</taxon>
        <taxon>Deinandra</taxon>
    </lineage>
</organism>
<dbReference type="Pfam" id="PF00076">
    <property type="entry name" value="RRM_1"/>
    <property type="match status" value="1"/>
</dbReference>
<evidence type="ECO:0000256" key="2">
    <source>
        <dbReference type="SAM" id="MobiDB-lite"/>
    </source>
</evidence>
<evidence type="ECO:0000259" key="3">
    <source>
        <dbReference type="PROSITE" id="PS50102"/>
    </source>
</evidence>
<evidence type="ECO:0000313" key="5">
    <source>
        <dbReference type="Proteomes" id="UP001408789"/>
    </source>
</evidence>
<dbReference type="Gene3D" id="3.30.70.330">
    <property type="match status" value="1"/>
</dbReference>
<dbReference type="AlphaFoldDB" id="A0AAP0CL36"/>